<evidence type="ECO:0000256" key="9">
    <source>
        <dbReference type="ARBA" id="ARBA00023316"/>
    </source>
</evidence>
<evidence type="ECO:0000256" key="5">
    <source>
        <dbReference type="ARBA" id="ARBA00022737"/>
    </source>
</evidence>
<accession>A0ABQ9J0H9</accession>
<evidence type="ECO:0000313" key="11">
    <source>
        <dbReference type="EMBL" id="KAJ8970227.1"/>
    </source>
</evidence>
<evidence type="ECO:0000256" key="4">
    <source>
        <dbReference type="ARBA" id="ARBA00022729"/>
    </source>
</evidence>
<name>A0ABQ9J0H9_9CUCU</name>
<dbReference type="SUPFAM" id="SSF51126">
    <property type="entry name" value="Pectin lyase-like"/>
    <property type="match status" value="1"/>
</dbReference>
<reference evidence="11" key="1">
    <citation type="journal article" date="2023" name="Insect Mol. Biol.">
        <title>Genome sequencing provides insights into the evolution of gene families encoding plant cell wall-degrading enzymes in longhorned beetles.</title>
        <authorList>
            <person name="Shin N.R."/>
            <person name="Okamura Y."/>
            <person name="Kirsch R."/>
            <person name="Pauchet Y."/>
        </authorList>
    </citation>
    <scope>NUCLEOTIDE SEQUENCE</scope>
    <source>
        <strain evidence="11">MMC_N1</strain>
    </source>
</reference>
<comment type="subcellular location">
    <subcellularLocation>
        <location evidence="1">Secreted</location>
    </subcellularLocation>
</comment>
<sequence length="260" mass="28154">MTINFALSEPIDEQFRCRPNFSSDSTLNCSLLNGQGELYWDGIGDSGVPKPFFMVISVQDSIFRNINLLNCPHHCTILEGSDGVTLTNWNIDCSYGEGHGGKNTDGFDIISANNVVIKDSSVVNQDDCVAVNQGFNMSFSGLYCNGTHGISLSVGFSQLSYTHTNGGPGEITDITYENIRFSDVHKYGVNIQEDYANGRGTGIAKANIPIRNLVFRDIQGTLTEGSGKTMPVYIFCADGGCANWSWSDVSIGEGGPFQLV</sequence>
<dbReference type="EMBL" id="JAPWTJ010001656">
    <property type="protein sequence ID" value="KAJ8970227.1"/>
    <property type="molecule type" value="Genomic_DNA"/>
</dbReference>
<dbReference type="Proteomes" id="UP001162164">
    <property type="component" value="Unassembled WGS sequence"/>
</dbReference>
<evidence type="ECO:0000256" key="1">
    <source>
        <dbReference type="ARBA" id="ARBA00004613"/>
    </source>
</evidence>
<dbReference type="PANTHER" id="PTHR31884">
    <property type="entry name" value="POLYGALACTURONASE"/>
    <property type="match status" value="1"/>
</dbReference>
<evidence type="ECO:0000256" key="6">
    <source>
        <dbReference type="ARBA" id="ARBA00022801"/>
    </source>
</evidence>
<evidence type="ECO:0000256" key="7">
    <source>
        <dbReference type="ARBA" id="ARBA00023180"/>
    </source>
</evidence>
<dbReference type="InterPro" id="IPR012334">
    <property type="entry name" value="Pectin_lyas_fold"/>
</dbReference>
<dbReference type="InterPro" id="IPR011050">
    <property type="entry name" value="Pectin_lyase_fold/virulence"/>
</dbReference>
<comment type="caution">
    <text evidence="11">The sequence shown here is derived from an EMBL/GenBank/DDBJ whole genome shotgun (WGS) entry which is preliminary data.</text>
</comment>
<gene>
    <name evidence="11" type="ORF">NQ317_003773</name>
</gene>
<evidence type="ECO:0008006" key="13">
    <source>
        <dbReference type="Google" id="ProtNLM"/>
    </source>
</evidence>
<evidence type="ECO:0000256" key="2">
    <source>
        <dbReference type="ARBA" id="ARBA00008834"/>
    </source>
</evidence>
<keyword evidence="9" id="KW-0961">Cell wall biogenesis/degradation</keyword>
<keyword evidence="7" id="KW-0325">Glycoprotein</keyword>
<comment type="similarity">
    <text evidence="2 10">Belongs to the glycosyl hydrolase 28 family.</text>
</comment>
<protein>
    <recommendedName>
        <fullName evidence="13">Endo-polygalacturonase</fullName>
    </recommendedName>
</protein>
<dbReference type="InterPro" id="IPR050434">
    <property type="entry name" value="Glycosyl_hydrlase_28"/>
</dbReference>
<keyword evidence="3" id="KW-0964">Secreted</keyword>
<evidence type="ECO:0000256" key="3">
    <source>
        <dbReference type="ARBA" id="ARBA00022525"/>
    </source>
</evidence>
<organism evidence="11 12">
    <name type="scientific">Molorchus minor</name>
    <dbReference type="NCBI Taxonomy" id="1323400"/>
    <lineage>
        <taxon>Eukaryota</taxon>
        <taxon>Metazoa</taxon>
        <taxon>Ecdysozoa</taxon>
        <taxon>Arthropoda</taxon>
        <taxon>Hexapoda</taxon>
        <taxon>Insecta</taxon>
        <taxon>Pterygota</taxon>
        <taxon>Neoptera</taxon>
        <taxon>Endopterygota</taxon>
        <taxon>Coleoptera</taxon>
        <taxon>Polyphaga</taxon>
        <taxon>Cucujiformia</taxon>
        <taxon>Chrysomeloidea</taxon>
        <taxon>Cerambycidae</taxon>
        <taxon>Lamiinae</taxon>
        <taxon>Monochamini</taxon>
        <taxon>Molorchus</taxon>
    </lineage>
</organism>
<keyword evidence="6 10" id="KW-0378">Hydrolase</keyword>
<evidence type="ECO:0000256" key="8">
    <source>
        <dbReference type="ARBA" id="ARBA00023295"/>
    </source>
</evidence>
<evidence type="ECO:0000313" key="12">
    <source>
        <dbReference type="Proteomes" id="UP001162164"/>
    </source>
</evidence>
<dbReference type="InterPro" id="IPR000743">
    <property type="entry name" value="Glyco_hydro_28"/>
</dbReference>
<dbReference type="Pfam" id="PF00295">
    <property type="entry name" value="Glyco_hydro_28"/>
    <property type="match status" value="2"/>
</dbReference>
<keyword evidence="4" id="KW-0732">Signal</keyword>
<proteinExistence type="inferred from homology"/>
<keyword evidence="8 10" id="KW-0326">Glycosidase</keyword>
<keyword evidence="12" id="KW-1185">Reference proteome</keyword>
<dbReference type="Gene3D" id="2.160.20.10">
    <property type="entry name" value="Single-stranded right-handed beta-helix, Pectin lyase-like"/>
    <property type="match status" value="1"/>
</dbReference>
<evidence type="ECO:0000256" key="10">
    <source>
        <dbReference type="RuleBase" id="RU361169"/>
    </source>
</evidence>
<dbReference type="PANTHER" id="PTHR31884:SF9">
    <property type="entry name" value="ENDOPOLYGALACTURONASE D-RELATED"/>
    <property type="match status" value="1"/>
</dbReference>
<keyword evidence="5" id="KW-0677">Repeat</keyword>